<evidence type="ECO:0000256" key="1">
    <source>
        <dbReference type="SAM" id="MobiDB-lite"/>
    </source>
</evidence>
<evidence type="ECO:0000256" key="2">
    <source>
        <dbReference type="SAM" id="SignalP"/>
    </source>
</evidence>
<proteinExistence type="predicted"/>
<protein>
    <submittedName>
        <fullName evidence="3">Uncharacterized protein</fullName>
    </submittedName>
</protein>
<evidence type="ECO:0000313" key="4">
    <source>
        <dbReference type="Proteomes" id="UP000739180"/>
    </source>
</evidence>
<name>A0ABY2XIM7_9GAMM</name>
<keyword evidence="4" id="KW-1185">Reference proteome</keyword>
<feature type="chain" id="PRO_5047193261" evidence="2">
    <location>
        <begin position="27"/>
        <end position="462"/>
    </location>
</feature>
<dbReference type="RefSeq" id="WP_138773280.1">
    <property type="nucleotide sequence ID" value="NZ_VCQT01000040.1"/>
</dbReference>
<reference evidence="3 4" key="1">
    <citation type="submission" date="2019-05" db="EMBL/GenBank/DDBJ databases">
        <title>Genome of Alcanivorax gelatiniphagus, an oil degrading marine bacteria.</title>
        <authorList>
            <person name="Kwon K.K."/>
        </authorList>
    </citation>
    <scope>NUCLEOTIDE SEQUENCE [LARGE SCALE GENOMIC DNA]</scope>
    <source>
        <strain evidence="3 4">MEBiC 08158</strain>
    </source>
</reference>
<organism evidence="3 4">
    <name type="scientific">Alloalcanivorax gelatiniphagus</name>
    <dbReference type="NCBI Taxonomy" id="1194167"/>
    <lineage>
        <taxon>Bacteria</taxon>
        <taxon>Pseudomonadati</taxon>
        <taxon>Pseudomonadota</taxon>
        <taxon>Gammaproteobacteria</taxon>
        <taxon>Oceanospirillales</taxon>
        <taxon>Alcanivoracaceae</taxon>
        <taxon>Alloalcanivorax</taxon>
    </lineage>
</organism>
<accession>A0ABY2XIM7</accession>
<evidence type="ECO:0000313" key="3">
    <source>
        <dbReference type="EMBL" id="TMW11682.1"/>
    </source>
</evidence>
<feature type="signal peptide" evidence="2">
    <location>
        <begin position="1"/>
        <end position="26"/>
    </location>
</feature>
<feature type="compositionally biased region" description="Gly residues" evidence="1">
    <location>
        <begin position="433"/>
        <end position="442"/>
    </location>
</feature>
<dbReference type="EMBL" id="VCQT01000040">
    <property type="protein sequence ID" value="TMW11682.1"/>
    <property type="molecule type" value="Genomic_DNA"/>
</dbReference>
<comment type="caution">
    <text evidence="3">The sequence shown here is derived from an EMBL/GenBank/DDBJ whole genome shotgun (WGS) entry which is preliminary data.</text>
</comment>
<dbReference type="Proteomes" id="UP000739180">
    <property type="component" value="Unassembled WGS sequence"/>
</dbReference>
<gene>
    <name evidence="3" type="ORF">FGS76_13985</name>
</gene>
<feature type="region of interest" description="Disordered" evidence="1">
    <location>
        <begin position="423"/>
        <end position="442"/>
    </location>
</feature>
<feature type="compositionally biased region" description="Low complexity" evidence="1">
    <location>
        <begin position="423"/>
        <end position="432"/>
    </location>
</feature>
<sequence length="462" mass="48418">MTTFTLRRTSLALAVCSVVLCAPAGAASLLDDAAPARDLYTAPEGYRITGFDVSALPDGRFAVVWLELDDSEDMDYVKLARFDAQGDPVGDTVTVQEQNLYMREPAVAAAADGDLVVAWNSSDKLVDRGCTSVRYKQVSHEDTVSEGRSLPHGSNSRQCYGRVAMNGEGVFVLGWYDEPSEGRDMYLAQAFNADGTATTTSPIQVGGAIPDVVLPPALTIKGDTFTMAWPGGEDGLSKVRARRYNVNGVSLDAEGFRLDNEEQSGDVVYQSQPALAVGEDGDFVGVWRQVGFDGDGNYESLQLGHHWAADGTAGAALAVGQDPMSGGEVGGSEMSVATNGEGLILVGWVAQYERSEGRVAAFQGQERLGDGPVTVFAAGPDTSFFSSTTRVAVSGRAATAVWYQQESGENAVIRARSFTVPAPAEAPAPAGDDNGGGGSSGGASGPLALLGLGLLALRRRLR</sequence>
<keyword evidence="2" id="KW-0732">Signal</keyword>